<gene>
    <name evidence="2" type="primary">pgmB</name>
    <name evidence="2" type="ORF">RM539_17425</name>
</gene>
<comment type="similarity">
    <text evidence="1">Belongs to the HAD-like hydrolase superfamily. CbbY/CbbZ/Gph/YieH family.</text>
</comment>
<evidence type="ECO:0000256" key="1">
    <source>
        <dbReference type="ARBA" id="ARBA00006171"/>
    </source>
</evidence>
<sequence length="236" mass="26409">MEKATRQLEFDIMEKRRAVIFDLDGIIVDTTGLQFRAWKKVANDLGCNFSEEQNEQLKGISREDCLKQILSWGQLQLSPHNFQHWMQKKNDYYLKYVEEINASAILPGVQELINSLDRKNIPYALGSASRNAGTILRKLNLVSKFSAVVDGNDVNEGKPDPGIFLLAAQKLNCSPLSCVVFEDSIAGIKAANRAGMISIGIGKREILSEADYVFKSLQEVTESFLLTLPALKVQEK</sequence>
<dbReference type="InterPro" id="IPR023198">
    <property type="entry name" value="PGP-like_dom2"/>
</dbReference>
<proteinExistence type="inferred from homology"/>
<reference evidence="2 3" key="1">
    <citation type="submission" date="2023-09" db="EMBL/GenBank/DDBJ databases">
        <authorList>
            <person name="Rey-Velasco X."/>
        </authorList>
    </citation>
    <scope>NUCLEOTIDE SEQUENCE [LARGE SCALE GENOMIC DNA]</scope>
    <source>
        <strain evidence="2 3">F117</strain>
    </source>
</reference>
<protein>
    <submittedName>
        <fullName evidence="2">Beta-phosphoglucomutase</fullName>
        <ecNumber evidence="2">5.4.2.6</ecNumber>
    </submittedName>
</protein>
<dbReference type="PANTHER" id="PTHR18901">
    <property type="entry name" value="2-DEOXYGLUCOSE-6-PHOSPHATE PHOSPHATASE 2"/>
    <property type="match status" value="1"/>
</dbReference>
<evidence type="ECO:0000313" key="3">
    <source>
        <dbReference type="Proteomes" id="UP001262582"/>
    </source>
</evidence>
<dbReference type="RefSeq" id="WP_311504701.1">
    <property type="nucleotide sequence ID" value="NZ_JAVRHK010000020.1"/>
</dbReference>
<dbReference type="EC" id="5.4.2.6" evidence="2"/>
<keyword evidence="3" id="KW-1185">Reference proteome</keyword>
<dbReference type="PRINTS" id="PR00413">
    <property type="entry name" value="HADHALOGNASE"/>
</dbReference>
<accession>A0ABU3DA74</accession>
<dbReference type="InterPro" id="IPR010972">
    <property type="entry name" value="Beta-PGM"/>
</dbReference>
<dbReference type="Proteomes" id="UP001262582">
    <property type="component" value="Unassembled WGS sequence"/>
</dbReference>
<dbReference type="Gene3D" id="1.10.150.240">
    <property type="entry name" value="Putative phosphatase, domain 2"/>
    <property type="match status" value="1"/>
</dbReference>
<dbReference type="PANTHER" id="PTHR18901:SF38">
    <property type="entry name" value="PSEUDOURIDINE-5'-PHOSPHATASE"/>
    <property type="match status" value="1"/>
</dbReference>
<dbReference type="Gene3D" id="3.40.50.1000">
    <property type="entry name" value="HAD superfamily/HAD-like"/>
    <property type="match status" value="1"/>
</dbReference>
<dbReference type="NCBIfam" id="TIGR01509">
    <property type="entry name" value="HAD-SF-IA-v3"/>
    <property type="match status" value="1"/>
</dbReference>
<dbReference type="InterPro" id="IPR010976">
    <property type="entry name" value="B-phosphoglucomutase_hydrolase"/>
</dbReference>
<dbReference type="InterPro" id="IPR006439">
    <property type="entry name" value="HAD-SF_hydro_IA"/>
</dbReference>
<dbReference type="InterPro" id="IPR041492">
    <property type="entry name" value="HAD_2"/>
</dbReference>
<dbReference type="GO" id="GO:0008801">
    <property type="term" value="F:beta-phosphoglucomutase activity"/>
    <property type="evidence" value="ECO:0007669"/>
    <property type="project" value="UniProtKB-EC"/>
</dbReference>
<keyword evidence="2" id="KW-0413">Isomerase</keyword>
<dbReference type="SFLD" id="SFLDG01135">
    <property type="entry name" value="C1.5.6:_HAD__Beta-PGM__Phospha"/>
    <property type="match status" value="1"/>
</dbReference>
<dbReference type="Pfam" id="PF13419">
    <property type="entry name" value="HAD_2"/>
    <property type="match status" value="1"/>
</dbReference>
<dbReference type="NCBIfam" id="TIGR02009">
    <property type="entry name" value="PGMB-YQAB-SF"/>
    <property type="match status" value="1"/>
</dbReference>
<dbReference type="SFLD" id="SFLDG01129">
    <property type="entry name" value="C1.5:_HAD__Beta-PGM__Phosphata"/>
    <property type="match status" value="1"/>
</dbReference>
<dbReference type="SFLD" id="SFLDS00003">
    <property type="entry name" value="Haloacid_Dehalogenase"/>
    <property type="match status" value="1"/>
</dbReference>
<evidence type="ECO:0000313" key="2">
    <source>
        <dbReference type="EMBL" id="MDT0678366.1"/>
    </source>
</evidence>
<dbReference type="InterPro" id="IPR036412">
    <property type="entry name" value="HAD-like_sf"/>
</dbReference>
<organism evidence="2 3">
    <name type="scientific">Autumnicola musiva</name>
    <dbReference type="NCBI Taxonomy" id="3075589"/>
    <lineage>
        <taxon>Bacteria</taxon>
        <taxon>Pseudomonadati</taxon>
        <taxon>Bacteroidota</taxon>
        <taxon>Flavobacteriia</taxon>
        <taxon>Flavobacteriales</taxon>
        <taxon>Flavobacteriaceae</taxon>
        <taxon>Autumnicola</taxon>
    </lineage>
</organism>
<comment type="caution">
    <text evidence="2">The sequence shown here is derived from an EMBL/GenBank/DDBJ whole genome shotgun (WGS) entry which is preliminary data.</text>
</comment>
<dbReference type="EMBL" id="JAVRHK010000020">
    <property type="protein sequence ID" value="MDT0678366.1"/>
    <property type="molecule type" value="Genomic_DNA"/>
</dbReference>
<dbReference type="CDD" id="cd02598">
    <property type="entry name" value="HAD_BPGM"/>
    <property type="match status" value="1"/>
</dbReference>
<dbReference type="SUPFAM" id="SSF56784">
    <property type="entry name" value="HAD-like"/>
    <property type="match status" value="1"/>
</dbReference>
<dbReference type="InterPro" id="IPR023214">
    <property type="entry name" value="HAD_sf"/>
</dbReference>
<name>A0ABU3DA74_9FLAO</name>
<dbReference type="NCBIfam" id="TIGR01990">
    <property type="entry name" value="bPGM"/>
    <property type="match status" value="1"/>
</dbReference>